<evidence type="ECO:0000313" key="3">
    <source>
        <dbReference type="Proteomes" id="UP000430368"/>
    </source>
</evidence>
<protein>
    <submittedName>
        <fullName evidence="2">YmiA family putative membrane protein</fullName>
    </submittedName>
</protein>
<gene>
    <name evidence="2" type="ORF">FO014_15160</name>
</gene>
<proteinExistence type="predicted"/>
<reference evidence="2 3" key="1">
    <citation type="submission" date="2019-07" db="EMBL/GenBank/DDBJ databases">
        <title>Serratia dokdonensis sp. nov., an elicitor of systemic resistance in Nicotiana Tabacum.</title>
        <authorList>
            <person name="Son J.-S."/>
            <person name="Hwang Y.-J."/>
            <person name="Lee S.-Y."/>
            <person name="Ghim S.-Y."/>
        </authorList>
    </citation>
    <scope>NUCLEOTIDE SEQUENCE [LARGE SCALE GENOMIC DNA]</scope>
    <source>
        <strain evidence="2 3">KUDC3025</strain>
    </source>
</reference>
<dbReference type="NCBIfam" id="NF000536">
    <property type="entry name" value="YmiA"/>
    <property type="match status" value="1"/>
</dbReference>
<keyword evidence="1" id="KW-0812">Transmembrane</keyword>
<name>A0ABX6GPH1_9GAMM</name>
<keyword evidence="1" id="KW-1133">Transmembrane helix</keyword>
<dbReference type="EMBL" id="CP041764">
    <property type="protein sequence ID" value="QHA88188.1"/>
    <property type="molecule type" value="Genomic_DNA"/>
</dbReference>
<dbReference type="RefSeq" id="WP_160030110.1">
    <property type="nucleotide sequence ID" value="NZ_CP041764.1"/>
</dbReference>
<dbReference type="Proteomes" id="UP000430368">
    <property type="component" value="Chromosome"/>
</dbReference>
<evidence type="ECO:0000256" key="1">
    <source>
        <dbReference type="SAM" id="Phobius"/>
    </source>
</evidence>
<accession>A0ABX6GPH1</accession>
<keyword evidence="1" id="KW-0472">Membrane</keyword>
<evidence type="ECO:0000313" key="2">
    <source>
        <dbReference type="EMBL" id="QHA88188.1"/>
    </source>
</evidence>
<feature type="transmembrane region" description="Helical" evidence="1">
    <location>
        <begin position="9"/>
        <end position="31"/>
    </location>
</feature>
<keyword evidence="3" id="KW-1185">Reference proteome</keyword>
<organism evidence="2 3">
    <name type="scientific">Serratia rhizosphaerae</name>
    <dbReference type="NCBI Taxonomy" id="2597702"/>
    <lineage>
        <taxon>Bacteria</taxon>
        <taxon>Pseudomonadati</taxon>
        <taxon>Pseudomonadota</taxon>
        <taxon>Gammaproteobacteria</taxon>
        <taxon>Enterobacterales</taxon>
        <taxon>Yersiniaceae</taxon>
        <taxon>Serratia</taxon>
    </lineage>
</organism>
<sequence>MRSLRRKAWIAVFIGCAVFWAALLFFIWVLWRNITG</sequence>
<dbReference type="InterPro" id="IPR047744">
    <property type="entry name" value="YmiA_put-like"/>
</dbReference>
<dbReference type="Pfam" id="PF22868">
    <property type="entry name" value="YmiA-like"/>
    <property type="match status" value="1"/>
</dbReference>